<dbReference type="SUPFAM" id="SSF52540">
    <property type="entry name" value="P-loop containing nucleoside triphosphate hydrolases"/>
    <property type="match status" value="1"/>
</dbReference>
<evidence type="ECO:0000313" key="1">
    <source>
        <dbReference type="EMBL" id="CAA9324002.1"/>
    </source>
</evidence>
<reference evidence="1" key="1">
    <citation type="submission" date="2020-02" db="EMBL/GenBank/DDBJ databases">
        <authorList>
            <person name="Meier V. D."/>
        </authorList>
    </citation>
    <scope>NUCLEOTIDE SEQUENCE</scope>
    <source>
        <strain evidence="1">AVDCRST_MAG07</strain>
    </source>
</reference>
<organism evidence="1">
    <name type="scientific">uncultured Frankineae bacterium</name>
    <dbReference type="NCBI Taxonomy" id="437475"/>
    <lineage>
        <taxon>Bacteria</taxon>
        <taxon>Bacillati</taxon>
        <taxon>Actinomycetota</taxon>
        <taxon>Actinomycetes</taxon>
        <taxon>Frankiales</taxon>
        <taxon>environmental samples</taxon>
    </lineage>
</organism>
<proteinExistence type="predicted"/>
<dbReference type="AlphaFoldDB" id="A0A6J4L4W3"/>
<sequence length="225" mass="25203">MSGKDRRMRLHPGEVEASGWRVETLLDVVRLLRDTSPDVVGRPRVVAIDGRGGAGKSTLVERMRRLVPDSAVVHTDDVAWHQAYFDWGHLLVEHVLGPVHRGEAVEFRPRPWVERGRTGAISVPAGVEVVWLEGTGVLRQELAQWIDASIWVQGDLDQQERRLVSRDGDSAAQQQHIADWLAEELPFLQRERPWEKATLVANGTTHLRHDPASEIVVSSPVGPRT</sequence>
<dbReference type="InterPro" id="IPR027417">
    <property type="entry name" value="P-loop_NTPase"/>
</dbReference>
<dbReference type="Gene3D" id="3.40.50.300">
    <property type="entry name" value="P-loop containing nucleotide triphosphate hydrolases"/>
    <property type="match status" value="1"/>
</dbReference>
<name>A0A6J4L4W3_9ACTN</name>
<gene>
    <name evidence="1" type="ORF">AVDCRST_MAG07-1421</name>
</gene>
<evidence type="ECO:0008006" key="2">
    <source>
        <dbReference type="Google" id="ProtNLM"/>
    </source>
</evidence>
<dbReference type="EMBL" id="CADCUB010000071">
    <property type="protein sequence ID" value="CAA9324002.1"/>
    <property type="molecule type" value="Genomic_DNA"/>
</dbReference>
<accession>A0A6J4L4W3</accession>
<protein>
    <recommendedName>
        <fullName evidence="2">Uridine kinase</fullName>
    </recommendedName>
</protein>